<dbReference type="AlphaFoldDB" id="A0A7I8LAT4"/>
<reference evidence="1" key="1">
    <citation type="submission" date="2020-02" db="EMBL/GenBank/DDBJ databases">
        <authorList>
            <person name="Scholz U."/>
            <person name="Mascher M."/>
            <person name="Fiebig A."/>
        </authorList>
    </citation>
    <scope>NUCLEOTIDE SEQUENCE</scope>
</reference>
<name>A0A7I8LAT4_SPIIN</name>
<dbReference type="EMBL" id="LR746276">
    <property type="protein sequence ID" value="CAA7407109.1"/>
    <property type="molecule type" value="Genomic_DNA"/>
</dbReference>
<protein>
    <submittedName>
        <fullName evidence="1">Uncharacterized protein</fullName>
    </submittedName>
</protein>
<keyword evidence="2" id="KW-1185">Reference proteome</keyword>
<accession>A0A7I8LAT4</accession>
<gene>
    <name evidence="1" type="ORF">SI8410_13017787</name>
</gene>
<evidence type="ECO:0000313" key="1">
    <source>
        <dbReference type="EMBL" id="CAA7407109.1"/>
    </source>
</evidence>
<evidence type="ECO:0000313" key="2">
    <source>
        <dbReference type="Proteomes" id="UP000663760"/>
    </source>
</evidence>
<sequence>MLDFWVRESEGFHLESVGSVSLVTLFCCLARRE</sequence>
<organism evidence="1 2">
    <name type="scientific">Spirodela intermedia</name>
    <name type="common">Intermediate duckweed</name>
    <dbReference type="NCBI Taxonomy" id="51605"/>
    <lineage>
        <taxon>Eukaryota</taxon>
        <taxon>Viridiplantae</taxon>
        <taxon>Streptophyta</taxon>
        <taxon>Embryophyta</taxon>
        <taxon>Tracheophyta</taxon>
        <taxon>Spermatophyta</taxon>
        <taxon>Magnoliopsida</taxon>
        <taxon>Liliopsida</taxon>
        <taxon>Araceae</taxon>
        <taxon>Lemnoideae</taxon>
        <taxon>Spirodela</taxon>
    </lineage>
</organism>
<proteinExistence type="predicted"/>
<dbReference type="Proteomes" id="UP000663760">
    <property type="component" value="Chromosome 13"/>
</dbReference>